<dbReference type="GO" id="GO:0016567">
    <property type="term" value="P:protein ubiquitination"/>
    <property type="evidence" value="ECO:0007669"/>
    <property type="project" value="InterPro"/>
</dbReference>
<organism evidence="6 7">
    <name type="scientific">Lolium multiflorum</name>
    <name type="common">Italian ryegrass</name>
    <name type="synonym">Lolium perenne subsp. multiflorum</name>
    <dbReference type="NCBI Taxonomy" id="4521"/>
    <lineage>
        <taxon>Eukaryota</taxon>
        <taxon>Viridiplantae</taxon>
        <taxon>Streptophyta</taxon>
        <taxon>Embryophyta</taxon>
        <taxon>Tracheophyta</taxon>
        <taxon>Spermatophyta</taxon>
        <taxon>Magnoliopsida</taxon>
        <taxon>Liliopsida</taxon>
        <taxon>Poales</taxon>
        <taxon>Poaceae</taxon>
        <taxon>BOP clade</taxon>
        <taxon>Pooideae</taxon>
        <taxon>Poodae</taxon>
        <taxon>Poeae</taxon>
        <taxon>Poeae Chloroplast Group 2 (Poeae type)</taxon>
        <taxon>Loliodinae</taxon>
        <taxon>Loliinae</taxon>
        <taxon>Lolium</taxon>
    </lineage>
</organism>
<dbReference type="PANTHER" id="PTHR26379:SF238">
    <property type="entry name" value="OS08G0523100 PROTEIN"/>
    <property type="match status" value="1"/>
</dbReference>
<feature type="compositionally biased region" description="Polar residues" evidence="3">
    <location>
        <begin position="562"/>
        <end position="572"/>
    </location>
</feature>
<dbReference type="InterPro" id="IPR036875">
    <property type="entry name" value="Znf_CCHC_sf"/>
</dbReference>
<dbReference type="Pfam" id="PF00098">
    <property type="entry name" value="zf-CCHC"/>
    <property type="match status" value="1"/>
</dbReference>
<protein>
    <submittedName>
        <fullName evidence="6">Uncharacterized protein</fullName>
    </submittedName>
</protein>
<evidence type="ECO:0000313" key="6">
    <source>
        <dbReference type="EMBL" id="KAK1606439.1"/>
    </source>
</evidence>
<name>A0AAD8VHB0_LOLMU</name>
<dbReference type="AlphaFoldDB" id="A0AAD8VHB0"/>
<dbReference type="EMBL" id="JAUUTY010000007">
    <property type="protein sequence ID" value="KAK1606439.1"/>
    <property type="molecule type" value="Genomic_DNA"/>
</dbReference>
<dbReference type="GO" id="GO:0003676">
    <property type="term" value="F:nucleic acid binding"/>
    <property type="evidence" value="ECO:0007669"/>
    <property type="project" value="InterPro"/>
</dbReference>
<keyword evidence="7" id="KW-1185">Reference proteome</keyword>
<evidence type="ECO:0000256" key="2">
    <source>
        <dbReference type="PROSITE-ProRule" id="PRU00047"/>
    </source>
</evidence>
<dbReference type="SMART" id="SM00343">
    <property type="entry name" value="ZnF_C2HC"/>
    <property type="match status" value="1"/>
</dbReference>
<comment type="caution">
    <text evidence="6">The sequence shown here is derived from an EMBL/GenBank/DDBJ whole genome shotgun (WGS) entry which is preliminary data.</text>
</comment>
<evidence type="ECO:0000259" key="4">
    <source>
        <dbReference type="PROSITE" id="PS50097"/>
    </source>
</evidence>
<keyword evidence="2" id="KW-0862">Zinc</keyword>
<dbReference type="InterPro" id="IPR011333">
    <property type="entry name" value="SKP1/BTB/POZ_sf"/>
</dbReference>
<dbReference type="Gene3D" id="3.30.710.10">
    <property type="entry name" value="Potassium Channel Kv1.1, Chain A"/>
    <property type="match status" value="1"/>
</dbReference>
<dbReference type="Gene3D" id="4.10.60.10">
    <property type="entry name" value="Zinc finger, CCHC-type"/>
    <property type="match status" value="1"/>
</dbReference>
<feature type="region of interest" description="Disordered" evidence="3">
    <location>
        <begin position="541"/>
        <end position="580"/>
    </location>
</feature>
<feature type="compositionally biased region" description="Basic and acidic residues" evidence="3">
    <location>
        <begin position="482"/>
        <end position="491"/>
    </location>
</feature>
<dbReference type="SUPFAM" id="SSF57756">
    <property type="entry name" value="Retrovirus zinc finger-like domains"/>
    <property type="match status" value="1"/>
</dbReference>
<keyword evidence="2" id="KW-0863">Zinc-finger</keyword>
<dbReference type="SMART" id="SM00225">
    <property type="entry name" value="BTB"/>
    <property type="match status" value="1"/>
</dbReference>
<dbReference type="InterPro" id="IPR045005">
    <property type="entry name" value="BPM1-6"/>
</dbReference>
<accession>A0AAD8VHB0</accession>
<evidence type="ECO:0000256" key="1">
    <source>
        <dbReference type="ARBA" id="ARBA00004906"/>
    </source>
</evidence>
<keyword evidence="2" id="KW-0479">Metal-binding</keyword>
<dbReference type="PANTHER" id="PTHR26379">
    <property type="entry name" value="BTB/POZ AND MATH DOMAIN-CONTAINING PROTEIN 1"/>
    <property type="match status" value="1"/>
</dbReference>
<dbReference type="GO" id="GO:0008270">
    <property type="term" value="F:zinc ion binding"/>
    <property type="evidence" value="ECO:0007669"/>
    <property type="project" value="UniProtKB-KW"/>
</dbReference>
<reference evidence="6" key="1">
    <citation type="submission" date="2023-07" db="EMBL/GenBank/DDBJ databases">
        <title>A chromosome-level genome assembly of Lolium multiflorum.</title>
        <authorList>
            <person name="Chen Y."/>
            <person name="Copetti D."/>
            <person name="Kolliker R."/>
            <person name="Studer B."/>
        </authorList>
    </citation>
    <scope>NUCLEOTIDE SEQUENCE</scope>
    <source>
        <strain evidence="6">02402/16</strain>
        <tissue evidence="6">Leaf</tissue>
    </source>
</reference>
<dbReference type="PROSITE" id="PS50097">
    <property type="entry name" value="BTB"/>
    <property type="match status" value="1"/>
</dbReference>
<evidence type="ECO:0000256" key="3">
    <source>
        <dbReference type="SAM" id="MobiDB-lite"/>
    </source>
</evidence>
<feature type="compositionally biased region" description="Low complexity" evidence="3">
    <location>
        <begin position="506"/>
        <end position="519"/>
    </location>
</feature>
<dbReference type="InterPro" id="IPR000210">
    <property type="entry name" value="BTB/POZ_dom"/>
</dbReference>
<feature type="domain" description="BTB" evidence="4">
    <location>
        <begin position="158"/>
        <end position="226"/>
    </location>
</feature>
<dbReference type="InterPro" id="IPR001878">
    <property type="entry name" value="Znf_CCHC"/>
</dbReference>
<comment type="pathway">
    <text evidence="1">Protein modification; protein ubiquitination.</text>
</comment>
<feature type="domain" description="CCHC-type" evidence="5">
    <location>
        <begin position="537"/>
        <end position="552"/>
    </location>
</feature>
<dbReference type="Pfam" id="PF14223">
    <property type="entry name" value="Retrotran_gag_2"/>
    <property type="match status" value="1"/>
</dbReference>
<feature type="compositionally biased region" description="Basic and acidic residues" evidence="3">
    <location>
        <begin position="545"/>
        <end position="555"/>
    </location>
</feature>
<feature type="region of interest" description="Disordered" evidence="3">
    <location>
        <begin position="482"/>
        <end position="519"/>
    </location>
</feature>
<evidence type="ECO:0000259" key="5">
    <source>
        <dbReference type="PROSITE" id="PS50158"/>
    </source>
</evidence>
<proteinExistence type="predicted"/>
<dbReference type="PROSITE" id="PS50158">
    <property type="entry name" value="ZF_CCHC"/>
    <property type="match status" value="1"/>
</dbReference>
<dbReference type="SUPFAM" id="SSF54695">
    <property type="entry name" value="POZ domain"/>
    <property type="match status" value="1"/>
</dbReference>
<sequence>MVDSSFTEFKLDYPEIKSHILGNPVSKSISAGSYNWKVECCYMDGVEDDILDVHFSVYSKFNTFHGFIDVFLLRRGGAPSSCRAKRSLLETGEYNKGSYLTWWGHMYVKQGCLESRYVKNGVTTLICGVIALPANSITVPASNISDHFGSLLGCSDRSDVSFSVGGEMFRAHRAVLAAARSPVFKSELFGSMVEATTPCITLDDIDPAAFKAMLGFIYTDRLCVDWDPETFMPKPQQFEHLLAAADRYDLSRLKLMCAQELWDKVSVEMVATTLGHAEMHSCPELKSRQFPELTMAGFADALRPDKFTGVHFKRWQIKATLWLTHLKVFQVSNGLPEGTISDQDQNKFKEDNTLFVGCVLSILADRLCDVYMHIVDGKELWDALNAKFGATDAGSELYIMESFHDIRMVNNRSVVEQAHEIQCIAKELELLKCALPDKFVAGCIIAKLPPSWRNFATTLKHKRQEISVENLIASLDVEEKARAKDTTEKGEGQSSANMVQKKPYNKNKGNNKPSFNKPMKTTTFKKKKMINKADLSCFTCGETGHFSKDCPERADRKKKARQVNTVTASNADGSPGILPS</sequence>
<gene>
    <name evidence="6" type="ORF">QYE76_030112</name>
</gene>
<dbReference type="Proteomes" id="UP001231189">
    <property type="component" value="Unassembled WGS sequence"/>
</dbReference>
<evidence type="ECO:0000313" key="7">
    <source>
        <dbReference type="Proteomes" id="UP001231189"/>
    </source>
</evidence>
<dbReference type="Pfam" id="PF00651">
    <property type="entry name" value="BTB"/>
    <property type="match status" value="1"/>
</dbReference>